<dbReference type="Pfam" id="PF02771">
    <property type="entry name" value="Acyl-CoA_dh_N"/>
    <property type="match status" value="1"/>
</dbReference>
<dbReference type="Pfam" id="PF00441">
    <property type="entry name" value="Acyl-CoA_dh_1"/>
    <property type="match status" value="1"/>
</dbReference>
<dbReference type="InterPro" id="IPR009075">
    <property type="entry name" value="AcylCo_DH/oxidase_C"/>
</dbReference>
<dbReference type="PANTHER" id="PTHR42807">
    <property type="entry name" value="GLUTARYL-COA DEHYDROGENASE, MITOCHONDRIAL"/>
    <property type="match status" value="1"/>
</dbReference>
<reference evidence="11 12" key="1">
    <citation type="submission" date="2019-01" db="EMBL/GenBank/DDBJ databases">
        <title>Sequencing the genomes of 1000 actinobacteria strains.</title>
        <authorList>
            <person name="Klenk H.-P."/>
        </authorList>
    </citation>
    <scope>NUCLEOTIDE SEQUENCE [LARGE SCALE GENOMIC DNA]</scope>
    <source>
        <strain evidence="11 12">DSM 43925</strain>
    </source>
</reference>
<gene>
    <name evidence="11" type="ORF">EDD27_0853</name>
</gene>
<dbReference type="FunFam" id="1.10.540.10:FF:000026">
    <property type="entry name" value="Acyl-CoA dehydrogenase medium chain"/>
    <property type="match status" value="1"/>
</dbReference>
<comment type="caution">
    <text evidence="11">The sequence shown here is derived from an EMBL/GenBank/DDBJ whole genome shotgun (WGS) entry which is preliminary data.</text>
</comment>
<evidence type="ECO:0000259" key="9">
    <source>
        <dbReference type="Pfam" id="PF02770"/>
    </source>
</evidence>
<dbReference type="InterPro" id="IPR052033">
    <property type="entry name" value="Glutaryl-CoA_DH_mitochondrial"/>
</dbReference>
<name>A0A438LYV8_9ACTN</name>
<feature type="domain" description="Acyl-CoA dehydrogenase/oxidase C-terminal" evidence="8">
    <location>
        <begin position="233"/>
        <end position="380"/>
    </location>
</feature>
<dbReference type="InterPro" id="IPR046373">
    <property type="entry name" value="Acyl-CoA_Oxase/DH_mid-dom_sf"/>
</dbReference>
<evidence type="ECO:0000256" key="4">
    <source>
        <dbReference type="ARBA" id="ARBA00022827"/>
    </source>
</evidence>
<dbReference type="PANTHER" id="PTHR42807:SF1">
    <property type="entry name" value="GLUTARYL-COA DEHYDROGENASE, MITOCHONDRIAL"/>
    <property type="match status" value="1"/>
</dbReference>
<dbReference type="GO" id="GO:0050660">
    <property type="term" value="F:flavin adenine dinucleotide binding"/>
    <property type="evidence" value="ECO:0007669"/>
    <property type="project" value="InterPro"/>
</dbReference>
<keyword evidence="5" id="KW-0809">Transit peptide</keyword>
<dbReference type="SUPFAM" id="SSF56645">
    <property type="entry name" value="Acyl-CoA dehydrogenase NM domain-like"/>
    <property type="match status" value="1"/>
</dbReference>
<dbReference type="RefSeq" id="WP_127931158.1">
    <property type="nucleotide sequence ID" value="NZ_SAUN01000001.1"/>
</dbReference>
<dbReference type="GO" id="GO:0033539">
    <property type="term" value="P:fatty acid beta-oxidation using acyl-CoA dehydrogenase"/>
    <property type="evidence" value="ECO:0007669"/>
    <property type="project" value="TreeGrafter"/>
</dbReference>
<dbReference type="Gene3D" id="1.10.540.10">
    <property type="entry name" value="Acyl-CoA dehydrogenase/oxidase, N-terminal domain"/>
    <property type="match status" value="1"/>
</dbReference>
<organism evidence="11 12">
    <name type="scientific">Nonomuraea polychroma</name>
    <dbReference type="NCBI Taxonomy" id="46176"/>
    <lineage>
        <taxon>Bacteria</taxon>
        <taxon>Bacillati</taxon>
        <taxon>Actinomycetota</taxon>
        <taxon>Actinomycetes</taxon>
        <taxon>Streptosporangiales</taxon>
        <taxon>Streptosporangiaceae</taxon>
        <taxon>Nonomuraea</taxon>
    </lineage>
</organism>
<dbReference type="InterPro" id="IPR036250">
    <property type="entry name" value="AcylCo_DH-like_C"/>
</dbReference>
<protein>
    <submittedName>
        <fullName evidence="11">Glutaryl-CoA dehydrogenase</fullName>
    </submittedName>
</protein>
<dbReference type="GO" id="GO:0000062">
    <property type="term" value="F:fatty-acyl-CoA binding"/>
    <property type="evidence" value="ECO:0007669"/>
    <property type="project" value="TreeGrafter"/>
</dbReference>
<dbReference type="FunFam" id="2.40.110.10:FF:000002">
    <property type="entry name" value="Acyl-CoA dehydrogenase fadE12"/>
    <property type="match status" value="1"/>
</dbReference>
<dbReference type="EMBL" id="SAUN01000001">
    <property type="protein sequence ID" value="RVX38537.1"/>
    <property type="molecule type" value="Genomic_DNA"/>
</dbReference>
<evidence type="ECO:0000259" key="10">
    <source>
        <dbReference type="Pfam" id="PF02771"/>
    </source>
</evidence>
<evidence type="ECO:0000259" key="8">
    <source>
        <dbReference type="Pfam" id="PF00441"/>
    </source>
</evidence>
<accession>A0A438LYV8</accession>
<keyword evidence="12" id="KW-1185">Reference proteome</keyword>
<keyword evidence="3 7" id="KW-0285">Flavoprotein</keyword>
<dbReference type="AlphaFoldDB" id="A0A438LYV8"/>
<feature type="domain" description="Acyl-CoA dehydrogenase/oxidase N-terminal" evidence="10">
    <location>
        <begin position="15"/>
        <end position="127"/>
    </location>
</feature>
<dbReference type="Gene3D" id="1.20.140.10">
    <property type="entry name" value="Butyryl-CoA Dehydrogenase, subunit A, domain 3"/>
    <property type="match status" value="1"/>
</dbReference>
<evidence type="ECO:0000256" key="2">
    <source>
        <dbReference type="ARBA" id="ARBA00009347"/>
    </source>
</evidence>
<dbReference type="OrthoDB" id="9770681at2"/>
<dbReference type="GO" id="GO:0046949">
    <property type="term" value="P:fatty-acyl-CoA biosynthetic process"/>
    <property type="evidence" value="ECO:0007669"/>
    <property type="project" value="TreeGrafter"/>
</dbReference>
<evidence type="ECO:0000256" key="5">
    <source>
        <dbReference type="ARBA" id="ARBA00022946"/>
    </source>
</evidence>
<evidence type="ECO:0000256" key="7">
    <source>
        <dbReference type="RuleBase" id="RU362125"/>
    </source>
</evidence>
<evidence type="ECO:0000256" key="3">
    <source>
        <dbReference type="ARBA" id="ARBA00022630"/>
    </source>
</evidence>
<comment type="similarity">
    <text evidence="2 7">Belongs to the acyl-CoA dehydrogenase family.</text>
</comment>
<dbReference type="InterPro" id="IPR006091">
    <property type="entry name" value="Acyl-CoA_Oxase/DH_mid-dom"/>
</dbReference>
<proteinExistence type="inferred from homology"/>
<evidence type="ECO:0000313" key="11">
    <source>
        <dbReference type="EMBL" id="RVX38537.1"/>
    </source>
</evidence>
<feature type="domain" description="Acyl-CoA oxidase/dehydrogenase middle" evidence="9">
    <location>
        <begin position="131"/>
        <end position="221"/>
    </location>
</feature>
<dbReference type="GO" id="GO:0004361">
    <property type="term" value="F:glutaryl-CoA dehydrogenase activity"/>
    <property type="evidence" value="ECO:0007669"/>
    <property type="project" value="TreeGrafter"/>
</dbReference>
<sequence>MIAPTALFAVDTLLTDEEREIRKTVRKVCDREIRPHITGWFESGELPARELARALGEVGVLGMHLEGYGCAGLGAVAYGMACLELEAADSGLRSLVSVQGSLAMYAIWEYGSEEQKQQWLPAMAAGERIGCFGLTEPDFGSDPAGMRTTAKREGGDWVLNGTKMWITNGSVADVAVVWARTDEGIRGFLVPAGTPGLTANDVKHKVSLRASVTSELVLDGVRLPEEAMLPGARGLSGPLGCLNEARFGIVFGAMGAALDCLETAIAYAGDREVFAKPLSAYQLTQEKLADMALELGKGLLLAVHLGRLKEAGTLTPEQVSAGKLNNVREALEIARTCRTLLGASGITLEYPVIRHAVNLESVLTYEGTSEIHTLVLGKALTGIPAFH</sequence>
<dbReference type="InterPro" id="IPR037069">
    <property type="entry name" value="AcylCoA_DH/ox_N_sf"/>
</dbReference>
<dbReference type="SUPFAM" id="SSF47203">
    <property type="entry name" value="Acyl-CoA dehydrogenase C-terminal domain-like"/>
    <property type="match status" value="1"/>
</dbReference>
<evidence type="ECO:0000256" key="1">
    <source>
        <dbReference type="ARBA" id="ARBA00001974"/>
    </source>
</evidence>
<dbReference type="InterPro" id="IPR009100">
    <property type="entry name" value="AcylCoA_DH/oxidase_NM_dom_sf"/>
</dbReference>
<comment type="cofactor">
    <cofactor evidence="1 7">
        <name>FAD</name>
        <dbReference type="ChEBI" id="CHEBI:57692"/>
    </cofactor>
</comment>
<dbReference type="InterPro" id="IPR013786">
    <property type="entry name" value="AcylCoA_DH/ox_N"/>
</dbReference>
<evidence type="ECO:0000256" key="6">
    <source>
        <dbReference type="ARBA" id="ARBA00023002"/>
    </source>
</evidence>
<keyword evidence="6 7" id="KW-0560">Oxidoreductase</keyword>
<dbReference type="Proteomes" id="UP000284824">
    <property type="component" value="Unassembled WGS sequence"/>
</dbReference>
<dbReference type="Gene3D" id="2.40.110.10">
    <property type="entry name" value="Butyryl-CoA Dehydrogenase, subunit A, domain 2"/>
    <property type="match status" value="1"/>
</dbReference>
<keyword evidence="4 7" id="KW-0274">FAD</keyword>
<evidence type="ECO:0000313" key="12">
    <source>
        <dbReference type="Proteomes" id="UP000284824"/>
    </source>
</evidence>
<dbReference type="Pfam" id="PF02770">
    <property type="entry name" value="Acyl-CoA_dh_M"/>
    <property type="match status" value="1"/>
</dbReference>